<comment type="similarity">
    <text evidence="1">Belongs to the thioredoxin family. DsbC subfamily.</text>
</comment>
<protein>
    <recommendedName>
        <fullName evidence="1">Thiol:disulfide interchange protein</fullName>
    </recommendedName>
</protein>
<evidence type="ECO:0000256" key="1">
    <source>
        <dbReference type="RuleBase" id="RU364038"/>
    </source>
</evidence>
<comment type="subcellular location">
    <subcellularLocation>
        <location evidence="1">Periplasm</location>
    </subcellularLocation>
</comment>
<dbReference type="InterPro" id="IPR012336">
    <property type="entry name" value="Thioredoxin-like_fold"/>
</dbReference>
<dbReference type="Proteomes" id="UP000738126">
    <property type="component" value="Unassembled WGS sequence"/>
</dbReference>
<name>A0ABS1E507_9GAMM</name>
<proteinExistence type="inferred from homology"/>
<evidence type="ECO:0000313" key="4">
    <source>
        <dbReference type="Proteomes" id="UP000738126"/>
    </source>
</evidence>
<dbReference type="InterPro" id="IPR006311">
    <property type="entry name" value="TAT_signal"/>
</dbReference>
<keyword evidence="1" id="KW-0732">Signal</keyword>
<comment type="caution">
    <text evidence="3">The sequence shown here is derived from an EMBL/GenBank/DDBJ whole genome shotgun (WGS) entry which is preliminary data.</text>
</comment>
<feature type="domain" description="Thioredoxin-like fold" evidence="2">
    <location>
        <begin position="62"/>
        <end position="183"/>
    </location>
</feature>
<dbReference type="PANTHER" id="PTHR35272">
    <property type="entry name" value="THIOL:DISULFIDE INTERCHANGE PROTEIN DSBC-RELATED"/>
    <property type="match status" value="1"/>
</dbReference>
<evidence type="ECO:0000259" key="2">
    <source>
        <dbReference type="Pfam" id="PF13098"/>
    </source>
</evidence>
<keyword evidence="4" id="KW-1185">Reference proteome</keyword>
<dbReference type="RefSeq" id="WP_242467866.1">
    <property type="nucleotide sequence ID" value="NZ_NRSH01000021.1"/>
</dbReference>
<dbReference type="SUPFAM" id="SSF52833">
    <property type="entry name" value="Thioredoxin-like"/>
    <property type="match status" value="1"/>
</dbReference>
<keyword evidence="1" id="KW-0676">Redox-active center</keyword>
<accession>A0ABS1E507</accession>
<keyword evidence="1" id="KW-0574">Periplasm</keyword>
<organism evidence="3 4">
    <name type="scientific">Halorhodospira neutriphila</name>
    <dbReference type="NCBI Taxonomy" id="168379"/>
    <lineage>
        <taxon>Bacteria</taxon>
        <taxon>Pseudomonadati</taxon>
        <taxon>Pseudomonadota</taxon>
        <taxon>Gammaproteobacteria</taxon>
        <taxon>Chromatiales</taxon>
        <taxon>Ectothiorhodospiraceae</taxon>
        <taxon>Halorhodospira</taxon>
    </lineage>
</organism>
<dbReference type="Pfam" id="PF13098">
    <property type="entry name" value="Thioredoxin_2"/>
    <property type="match status" value="1"/>
</dbReference>
<dbReference type="InterPro" id="IPR033954">
    <property type="entry name" value="DiS-bond_Isoase_DsbC/G"/>
</dbReference>
<sequence length="187" mass="20458">MHEERSRPARGAAALSRRGLLAGAAAALALLQAGPLLAAPSREAVAEALAALPERELIVYQAQGQRRHTITVFTDVRCPYCRALHRNLQAYREAGIRVRYAAFPLSERSRRIMERVWCSDEPREALEWAMAGGEVQAASCSDAPVAEHRRLGERIGVSGTPALVTPEGRVLGMLPLEELLSLLSREE</sequence>
<dbReference type="Gene3D" id="3.40.30.10">
    <property type="entry name" value="Glutaredoxin"/>
    <property type="match status" value="1"/>
</dbReference>
<evidence type="ECO:0000313" key="3">
    <source>
        <dbReference type="EMBL" id="MBK1726043.1"/>
    </source>
</evidence>
<dbReference type="PANTHER" id="PTHR35272:SF3">
    <property type="entry name" value="THIOL:DISULFIDE INTERCHANGE PROTEIN DSBC"/>
    <property type="match status" value="1"/>
</dbReference>
<gene>
    <name evidence="3" type="ORF">CKO13_03205</name>
</gene>
<comment type="function">
    <text evidence="1">Required for disulfide bond formation in some periplasmic proteins. Acts by transferring its disulfide bond to other proteins and is reduced in the process.</text>
</comment>
<reference evidence="3 4" key="1">
    <citation type="journal article" date="2020" name="Microorganisms">
        <title>Osmotic Adaptation and Compatible Solute Biosynthesis of Phototrophic Bacteria as Revealed from Genome Analyses.</title>
        <authorList>
            <person name="Imhoff J.F."/>
            <person name="Rahn T."/>
            <person name="Kunzel S."/>
            <person name="Keller A."/>
            <person name="Neulinger S.C."/>
        </authorList>
    </citation>
    <scope>NUCLEOTIDE SEQUENCE [LARGE SCALE GENOMIC DNA]</scope>
    <source>
        <strain evidence="3 4">DSM 15116</strain>
    </source>
</reference>
<dbReference type="CDD" id="cd03020">
    <property type="entry name" value="DsbA_DsbC_DsbG"/>
    <property type="match status" value="1"/>
</dbReference>
<dbReference type="PROSITE" id="PS51318">
    <property type="entry name" value="TAT"/>
    <property type="match status" value="1"/>
</dbReference>
<dbReference type="EMBL" id="NRSH01000021">
    <property type="protein sequence ID" value="MBK1726043.1"/>
    <property type="molecule type" value="Genomic_DNA"/>
</dbReference>
<dbReference type="InterPro" id="IPR036249">
    <property type="entry name" value="Thioredoxin-like_sf"/>
</dbReference>
<dbReference type="InterPro" id="IPR051470">
    <property type="entry name" value="Thiol:disulfide_interchange"/>
</dbReference>